<keyword evidence="2 7" id="KW-0489">Methyltransferase</keyword>
<dbReference type="InterPro" id="IPR055135">
    <property type="entry name" value="PRMT_dom"/>
</dbReference>
<dbReference type="EC" id="2.1.1.319" evidence="1"/>
<comment type="catalytic activity">
    <reaction evidence="5">
        <text>L-arginyl-[protein] + 2 S-adenosyl-L-methionine = N(omega),N(omega)-dimethyl-L-arginyl-[protein] + 2 S-adenosyl-L-homocysteine + 2 H(+)</text>
        <dbReference type="Rhea" id="RHEA:48096"/>
        <dbReference type="Rhea" id="RHEA-COMP:10532"/>
        <dbReference type="Rhea" id="RHEA-COMP:11991"/>
        <dbReference type="ChEBI" id="CHEBI:15378"/>
        <dbReference type="ChEBI" id="CHEBI:29965"/>
        <dbReference type="ChEBI" id="CHEBI:57856"/>
        <dbReference type="ChEBI" id="CHEBI:59789"/>
        <dbReference type="ChEBI" id="CHEBI:61897"/>
        <dbReference type="EC" id="2.1.1.319"/>
    </reaction>
    <physiologicalReaction direction="left-to-right" evidence="5">
        <dbReference type="Rhea" id="RHEA:48097"/>
    </physiologicalReaction>
</comment>
<evidence type="ECO:0000256" key="1">
    <source>
        <dbReference type="ARBA" id="ARBA00011925"/>
    </source>
</evidence>
<evidence type="ECO:0000256" key="6">
    <source>
        <dbReference type="ARBA" id="ARBA00049303"/>
    </source>
</evidence>
<dbReference type="InterPro" id="IPR036236">
    <property type="entry name" value="Znf_C2H2_sf"/>
</dbReference>
<feature type="compositionally biased region" description="Acidic residues" evidence="8">
    <location>
        <begin position="16"/>
        <end position="26"/>
    </location>
</feature>
<dbReference type="FunFam" id="3.40.50.150:FF:000003">
    <property type="entry name" value="Blast:Protein arginine N-methyltransferase 1"/>
    <property type="match status" value="1"/>
</dbReference>
<keyword evidence="11" id="KW-1185">Reference proteome</keyword>
<sequence length="588" mass="65738">MSSTRKNNDDPWSSSSDEDDDSDDENVELDAETPFYSICTYCNSDAPKFDTLALALEYDVTNYGFDLLGSGALVSSNDEDDFFEGAIVLINKCRQFVKDNQVKFSGTELGQELNNYLKGHKVDDDGDAQYYKPVLDDDSMLMCIDELCELKRQTEQESQADTSAAGNNKSDPESDDKMEKLQAKISMLEEQLSRAKGYIAALANDDDDDDNSMSDDSRSGDDGDKKQASSAKQTNKKPDNDTYYFSSYSHTGIHETMLRDTVRTAAYEEAILSNADSLFRDKVVLDIGCGTGVLSLFCAKAGAKQVIAVDNSDIIKQAREIVELNGYSHVVTCVRGKCEDLIANNALPLNGKTVDIIVSEWMGYALFFETMLPSVMVARDALMTPETGSMFPNVAKIFIEGCNETERLDYWNDVHGLNMAPMKERMVSELTQDAHVEIVSDENIVTDRKEIITFDLNTCKDADLDFEVPFDLHLRDDDKSRNELQIHSLVISFDIDFAVPNTKSVQFSTGCQSTPTHWKQTQLWFDPVHNCPVLNREAGDSMKGVFRMKRNVKNHRAIDMSVVWEVGREAGSGWERISDGVLKRSLIA</sequence>
<feature type="domain" description="Protein arginine N-methyltransferase" evidence="9">
    <location>
        <begin position="395"/>
        <end position="566"/>
    </location>
</feature>
<dbReference type="PROSITE" id="PS51678">
    <property type="entry name" value="SAM_MT_PRMT"/>
    <property type="match status" value="1"/>
</dbReference>
<feature type="compositionally biased region" description="Basic and acidic residues" evidence="8">
    <location>
        <begin position="170"/>
        <end position="179"/>
    </location>
</feature>
<dbReference type="CDD" id="cd02440">
    <property type="entry name" value="AdoMet_MTases"/>
    <property type="match status" value="1"/>
</dbReference>
<dbReference type="InterPro" id="IPR025799">
    <property type="entry name" value="Arg_MeTrfase"/>
</dbReference>
<comment type="catalytic activity">
    <reaction evidence="6">
        <text>L-arginyl-[protein] + S-adenosyl-L-methionine = N(omega)-methyl-L-arginyl-[protein] + S-adenosyl-L-homocysteine + H(+)</text>
        <dbReference type="Rhea" id="RHEA:48100"/>
        <dbReference type="Rhea" id="RHEA-COMP:10532"/>
        <dbReference type="Rhea" id="RHEA-COMP:11990"/>
        <dbReference type="ChEBI" id="CHEBI:15378"/>
        <dbReference type="ChEBI" id="CHEBI:29965"/>
        <dbReference type="ChEBI" id="CHEBI:57856"/>
        <dbReference type="ChEBI" id="CHEBI:59789"/>
        <dbReference type="ChEBI" id="CHEBI:65280"/>
    </reaction>
    <physiologicalReaction direction="left-to-right" evidence="6">
        <dbReference type="Rhea" id="RHEA:48101"/>
    </physiologicalReaction>
</comment>
<dbReference type="Gene3D" id="3.40.50.150">
    <property type="entry name" value="Vaccinia Virus protein VP39"/>
    <property type="match status" value="1"/>
</dbReference>
<evidence type="ECO:0000256" key="5">
    <source>
        <dbReference type="ARBA" id="ARBA00047384"/>
    </source>
</evidence>
<dbReference type="SUPFAM" id="SSF53335">
    <property type="entry name" value="S-adenosyl-L-methionine-dependent methyltransferases"/>
    <property type="match status" value="1"/>
</dbReference>
<dbReference type="Pfam" id="PF22528">
    <property type="entry name" value="PRMT_C"/>
    <property type="match status" value="1"/>
</dbReference>
<feature type="compositionally biased region" description="Basic and acidic residues" evidence="8">
    <location>
        <begin position="215"/>
        <end position="227"/>
    </location>
</feature>
<keyword evidence="4 7" id="KW-0949">S-adenosyl-L-methionine</keyword>
<feature type="region of interest" description="Disordered" evidence="8">
    <location>
        <begin position="203"/>
        <end position="243"/>
    </location>
</feature>
<dbReference type="Proteomes" id="UP001224775">
    <property type="component" value="Unassembled WGS sequence"/>
</dbReference>
<evidence type="ECO:0000256" key="2">
    <source>
        <dbReference type="ARBA" id="ARBA00022603"/>
    </source>
</evidence>
<dbReference type="Pfam" id="PF06325">
    <property type="entry name" value="PrmA"/>
    <property type="match status" value="1"/>
</dbReference>
<gene>
    <name evidence="10" type="ORF">QTG54_000536</name>
</gene>
<dbReference type="SUPFAM" id="SSF57667">
    <property type="entry name" value="beta-beta-alpha zinc fingers"/>
    <property type="match status" value="1"/>
</dbReference>
<evidence type="ECO:0000256" key="8">
    <source>
        <dbReference type="SAM" id="MobiDB-lite"/>
    </source>
</evidence>
<evidence type="ECO:0000313" key="10">
    <source>
        <dbReference type="EMBL" id="KAK1748597.1"/>
    </source>
</evidence>
<keyword evidence="3 7" id="KW-0808">Transferase</keyword>
<reference evidence="10" key="1">
    <citation type="submission" date="2023-06" db="EMBL/GenBank/DDBJ databases">
        <title>Survivors Of The Sea: Transcriptome response of Skeletonema marinoi to long-term dormancy.</title>
        <authorList>
            <person name="Pinder M.I.M."/>
            <person name="Kourtchenko O."/>
            <person name="Robertson E.K."/>
            <person name="Larsson T."/>
            <person name="Maumus F."/>
            <person name="Osuna-Cruz C.M."/>
            <person name="Vancaester E."/>
            <person name="Stenow R."/>
            <person name="Vandepoele K."/>
            <person name="Ploug H."/>
            <person name="Bruchert V."/>
            <person name="Godhe A."/>
            <person name="Topel M."/>
        </authorList>
    </citation>
    <scope>NUCLEOTIDE SEQUENCE</scope>
    <source>
        <strain evidence="10">R05AC</strain>
    </source>
</reference>
<dbReference type="PANTHER" id="PTHR11006">
    <property type="entry name" value="PROTEIN ARGININE N-METHYLTRANSFERASE"/>
    <property type="match status" value="1"/>
</dbReference>
<dbReference type="InterPro" id="IPR029063">
    <property type="entry name" value="SAM-dependent_MTases_sf"/>
</dbReference>
<evidence type="ECO:0000256" key="7">
    <source>
        <dbReference type="PROSITE-ProRule" id="PRU01015"/>
    </source>
</evidence>
<dbReference type="GO" id="GO:0035242">
    <property type="term" value="F:protein-arginine omega-N asymmetric methyltransferase activity"/>
    <property type="evidence" value="ECO:0007669"/>
    <property type="project" value="UniProtKB-EC"/>
</dbReference>
<dbReference type="GO" id="GO:0042054">
    <property type="term" value="F:histone methyltransferase activity"/>
    <property type="evidence" value="ECO:0007669"/>
    <property type="project" value="TreeGrafter"/>
</dbReference>
<dbReference type="GO" id="GO:0032259">
    <property type="term" value="P:methylation"/>
    <property type="evidence" value="ECO:0007669"/>
    <property type="project" value="UniProtKB-KW"/>
</dbReference>
<feature type="region of interest" description="Disordered" evidence="8">
    <location>
        <begin position="1"/>
        <end position="26"/>
    </location>
</feature>
<evidence type="ECO:0000259" key="9">
    <source>
        <dbReference type="Pfam" id="PF22528"/>
    </source>
</evidence>
<accession>A0AAD8YNQ6</accession>
<dbReference type="AlphaFoldDB" id="A0AAD8YNQ6"/>
<dbReference type="PANTHER" id="PTHR11006:SF53">
    <property type="entry name" value="PROTEIN ARGININE N-METHYLTRANSFERASE 3"/>
    <property type="match status" value="1"/>
</dbReference>
<feature type="region of interest" description="Disordered" evidence="8">
    <location>
        <begin position="154"/>
        <end position="179"/>
    </location>
</feature>
<feature type="compositionally biased region" description="Polar residues" evidence="8">
    <location>
        <begin position="156"/>
        <end position="169"/>
    </location>
</feature>
<evidence type="ECO:0000256" key="4">
    <source>
        <dbReference type="ARBA" id="ARBA00022691"/>
    </source>
</evidence>
<dbReference type="EMBL" id="JATAAI010000001">
    <property type="protein sequence ID" value="KAK1748597.1"/>
    <property type="molecule type" value="Genomic_DNA"/>
</dbReference>
<name>A0AAD8YNQ6_9STRA</name>
<organism evidence="10 11">
    <name type="scientific">Skeletonema marinoi</name>
    <dbReference type="NCBI Taxonomy" id="267567"/>
    <lineage>
        <taxon>Eukaryota</taxon>
        <taxon>Sar</taxon>
        <taxon>Stramenopiles</taxon>
        <taxon>Ochrophyta</taxon>
        <taxon>Bacillariophyta</taxon>
        <taxon>Coscinodiscophyceae</taxon>
        <taxon>Thalassiosirophycidae</taxon>
        <taxon>Thalassiosirales</taxon>
        <taxon>Skeletonemataceae</taxon>
        <taxon>Skeletonema</taxon>
        <taxon>Skeletonema marinoi-dohrnii complex</taxon>
    </lineage>
</organism>
<dbReference type="GO" id="GO:0005634">
    <property type="term" value="C:nucleus"/>
    <property type="evidence" value="ECO:0007669"/>
    <property type="project" value="TreeGrafter"/>
</dbReference>
<comment type="caution">
    <text evidence="10">The sequence shown here is derived from an EMBL/GenBank/DDBJ whole genome shotgun (WGS) entry which is preliminary data.</text>
</comment>
<feature type="compositionally biased region" description="Acidic residues" evidence="8">
    <location>
        <begin position="204"/>
        <end position="213"/>
    </location>
</feature>
<protein>
    <recommendedName>
        <fullName evidence="1">type I protein arginine methyltransferase</fullName>
        <ecNumber evidence="1">2.1.1.319</ecNumber>
    </recommendedName>
</protein>
<dbReference type="Gene3D" id="2.70.160.11">
    <property type="entry name" value="Hnrnp arginine n-methyltransferase1"/>
    <property type="match status" value="1"/>
</dbReference>
<evidence type="ECO:0000313" key="11">
    <source>
        <dbReference type="Proteomes" id="UP001224775"/>
    </source>
</evidence>
<proteinExistence type="predicted"/>
<evidence type="ECO:0000256" key="3">
    <source>
        <dbReference type="ARBA" id="ARBA00022679"/>
    </source>
</evidence>